<dbReference type="SUPFAM" id="SSF53807">
    <property type="entry name" value="Helical backbone' metal receptor"/>
    <property type="match status" value="1"/>
</dbReference>
<name>A0A6B8M311_9HYPH</name>
<evidence type="ECO:0000313" key="3">
    <source>
        <dbReference type="EMBL" id="QGM96716.1"/>
    </source>
</evidence>
<dbReference type="Pfam" id="PF01497">
    <property type="entry name" value="Peripla_BP_2"/>
    <property type="match status" value="1"/>
</dbReference>
<dbReference type="Gene3D" id="3.40.50.1980">
    <property type="entry name" value="Nitrogenase molybdenum iron protein domain"/>
    <property type="match status" value="2"/>
</dbReference>
<evidence type="ECO:0000259" key="2">
    <source>
        <dbReference type="PROSITE" id="PS50983"/>
    </source>
</evidence>
<organism evidence="3 4">
    <name type="scientific">Methylocystis parvus</name>
    <dbReference type="NCBI Taxonomy" id="134"/>
    <lineage>
        <taxon>Bacteria</taxon>
        <taxon>Pseudomonadati</taxon>
        <taxon>Pseudomonadota</taxon>
        <taxon>Alphaproteobacteria</taxon>
        <taxon>Hyphomicrobiales</taxon>
        <taxon>Methylocystaceae</taxon>
        <taxon>Methylocystis</taxon>
    </lineage>
</organism>
<dbReference type="Proteomes" id="UP000422569">
    <property type="component" value="Chromosome"/>
</dbReference>
<dbReference type="PANTHER" id="PTHR30535:SF4">
    <property type="entry name" value="HEMIN-BINDING PERIPLASMIC PROTEIN HMUT"/>
    <property type="match status" value="1"/>
</dbReference>
<keyword evidence="4" id="KW-1185">Reference proteome</keyword>
<gene>
    <name evidence="3" type="ORF">F7D14_03940</name>
</gene>
<reference evidence="3 4" key="1">
    <citation type="submission" date="2019-09" db="EMBL/GenBank/DDBJ databases">
        <title>Isolation and complete genome sequencing of Methylocystis species.</title>
        <authorList>
            <person name="Rumah B.L."/>
            <person name="Stead C.E."/>
            <person name="Stevens B.C."/>
            <person name="Minton N.P."/>
            <person name="Grosse-Honebrink A."/>
            <person name="Zhang Y."/>
        </authorList>
    </citation>
    <scope>NUCLEOTIDE SEQUENCE [LARGE SCALE GENOMIC DNA]</scope>
    <source>
        <strain evidence="3 4">BRCS2</strain>
    </source>
</reference>
<protein>
    <submittedName>
        <fullName evidence="3">ABC transporter substrate-binding protein</fullName>
    </submittedName>
</protein>
<evidence type="ECO:0000256" key="1">
    <source>
        <dbReference type="SAM" id="SignalP"/>
    </source>
</evidence>
<evidence type="ECO:0000313" key="4">
    <source>
        <dbReference type="Proteomes" id="UP000422569"/>
    </source>
</evidence>
<dbReference type="InterPro" id="IPR050902">
    <property type="entry name" value="ABC_Transporter_SBP"/>
</dbReference>
<dbReference type="RefSeq" id="WP_154419672.1">
    <property type="nucleotide sequence ID" value="NZ_CP044331.1"/>
</dbReference>
<dbReference type="AlphaFoldDB" id="A0A6B8M311"/>
<accession>A0A6B8M311</accession>
<feature type="chain" id="PRO_5025441966" evidence="1">
    <location>
        <begin position="29"/>
        <end position="305"/>
    </location>
</feature>
<feature type="signal peptide" evidence="1">
    <location>
        <begin position="1"/>
        <end position="28"/>
    </location>
</feature>
<dbReference type="PROSITE" id="PS50983">
    <property type="entry name" value="FE_B12_PBP"/>
    <property type="match status" value="1"/>
</dbReference>
<keyword evidence="1" id="KW-0732">Signal</keyword>
<feature type="domain" description="Fe/B12 periplasmic-binding" evidence="2">
    <location>
        <begin position="36"/>
        <end position="289"/>
    </location>
</feature>
<sequence length="305" mass="31530">MRETRTISGRMKAFRLASLISLCAWAFAADAQANERIVSIGGSVTEILYALGLQDSVAAVDTTSLFPPEALKKKPNVGYMRALSAEGVLALKPSMVLTAEGAGPPAALASLRESGVRLLMIPDEPSAAGVQRKILAVGEATGSREPAQRLVKRVAARFDALALLREKIGAAKRVLFVLSNSGGRTVVGGKSTSADAMIALAGATNAAASIDGFKPMSGEAIVAAAPDIILTMRRDGVSGQEIATTPAFAMTPAVKTGAIVEMDGNYLLGFGPRAPDAARDLMAAFYPDQTFPALQGGKGDDGGER</sequence>
<dbReference type="EMBL" id="CP044331">
    <property type="protein sequence ID" value="QGM96716.1"/>
    <property type="molecule type" value="Genomic_DNA"/>
</dbReference>
<dbReference type="PANTHER" id="PTHR30535">
    <property type="entry name" value="VITAMIN B12-BINDING PROTEIN"/>
    <property type="match status" value="1"/>
</dbReference>
<dbReference type="KEGG" id="mpar:F7D14_03940"/>
<dbReference type="InterPro" id="IPR002491">
    <property type="entry name" value="ABC_transptr_periplasmic_BD"/>
</dbReference>
<proteinExistence type="predicted"/>